<keyword evidence="3 6" id="KW-0812">Transmembrane</keyword>
<dbReference type="Gene3D" id="1.20.81.30">
    <property type="entry name" value="Type II secretion system (T2SS), domain F"/>
    <property type="match status" value="1"/>
</dbReference>
<sequence>MDLVFAAFAVLLFAAVIFMVEGAWLWWTTSHGKVARRIARRLDMMAGRGEGAERISILKQRRHATSPWLNRWLGHVPRVGALDRLLLQSGLGWQVGQFLGGALLLLLATLALLPCLSLPILPAALALAGSAVAPYGVLLRARAARLKRIEIQLPEAADFLARALRAGHSFANVLKMVGDEMPDPIGGEFKATYEEVNYGVPMNEALHNLGTRIPLTDLRYLVLAVLIQRESGGNLAELLANIGRLTRARLKLLAQVRVLSAEGRMSAWILALLPLGMLAISSVTNYHYVSILWTTSTGINLLWSAAGSTLFGVVWMRSVIRIRI</sequence>
<feature type="transmembrane region" description="Helical" evidence="6">
    <location>
        <begin position="6"/>
        <end position="27"/>
    </location>
</feature>
<keyword evidence="5 6" id="KW-0472">Membrane</keyword>
<evidence type="ECO:0000256" key="2">
    <source>
        <dbReference type="ARBA" id="ARBA00022475"/>
    </source>
</evidence>
<dbReference type="PANTHER" id="PTHR35007:SF1">
    <property type="entry name" value="PILUS ASSEMBLY PROTEIN"/>
    <property type="match status" value="1"/>
</dbReference>
<comment type="subcellular location">
    <subcellularLocation>
        <location evidence="1">Cell membrane</location>
        <topology evidence="1">Multi-pass membrane protein</topology>
    </subcellularLocation>
</comment>
<feature type="transmembrane region" description="Helical" evidence="6">
    <location>
        <begin position="267"/>
        <end position="289"/>
    </location>
</feature>
<organism evidence="8 9">
    <name type="scientific">Pseudoduganella chitinolytica</name>
    <dbReference type="NCBI Taxonomy" id="34070"/>
    <lineage>
        <taxon>Bacteria</taxon>
        <taxon>Pseudomonadati</taxon>
        <taxon>Pseudomonadota</taxon>
        <taxon>Betaproteobacteria</taxon>
        <taxon>Burkholderiales</taxon>
        <taxon>Oxalobacteraceae</taxon>
        <taxon>Telluria group</taxon>
        <taxon>Pseudoduganella</taxon>
    </lineage>
</organism>
<evidence type="ECO:0000256" key="1">
    <source>
        <dbReference type="ARBA" id="ARBA00004651"/>
    </source>
</evidence>
<dbReference type="RefSeq" id="WP_277415075.1">
    <property type="nucleotide sequence ID" value="NZ_CP119083.1"/>
</dbReference>
<evidence type="ECO:0000313" key="8">
    <source>
        <dbReference type="EMBL" id="WEF32322.1"/>
    </source>
</evidence>
<dbReference type="EMBL" id="CP119083">
    <property type="protein sequence ID" value="WEF32322.1"/>
    <property type="molecule type" value="Genomic_DNA"/>
</dbReference>
<feature type="transmembrane region" description="Helical" evidence="6">
    <location>
        <begin position="301"/>
        <end position="320"/>
    </location>
</feature>
<evidence type="ECO:0000256" key="3">
    <source>
        <dbReference type="ARBA" id="ARBA00022692"/>
    </source>
</evidence>
<name>A0ABY8B8R2_9BURK</name>
<gene>
    <name evidence="8" type="ORF">PX653_23355</name>
</gene>
<dbReference type="Proteomes" id="UP001216510">
    <property type="component" value="Chromosome"/>
</dbReference>
<evidence type="ECO:0000313" key="9">
    <source>
        <dbReference type="Proteomes" id="UP001216510"/>
    </source>
</evidence>
<keyword evidence="4 6" id="KW-1133">Transmembrane helix</keyword>
<dbReference type="Pfam" id="PF00482">
    <property type="entry name" value="T2SSF"/>
    <property type="match status" value="1"/>
</dbReference>
<dbReference type="InterPro" id="IPR042094">
    <property type="entry name" value="T2SS_GspF_sf"/>
</dbReference>
<feature type="domain" description="Type II secretion system protein GspF" evidence="7">
    <location>
        <begin position="157"/>
        <end position="280"/>
    </location>
</feature>
<keyword evidence="2" id="KW-1003">Cell membrane</keyword>
<proteinExistence type="predicted"/>
<keyword evidence="9" id="KW-1185">Reference proteome</keyword>
<evidence type="ECO:0000256" key="5">
    <source>
        <dbReference type="ARBA" id="ARBA00023136"/>
    </source>
</evidence>
<protein>
    <submittedName>
        <fullName evidence="8">Type II secretion system F family protein</fullName>
    </submittedName>
</protein>
<accession>A0ABY8B8R2</accession>
<feature type="transmembrane region" description="Helical" evidence="6">
    <location>
        <begin position="91"/>
        <end position="113"/>
    </location>
</feature>
<reference evidence="8 9" key="1">
    <citation type="submission" date="2023-02" db="EMBL/GenBank/DDBJ databases">
        <title>Gemone sequence of Telluria chitinolytica ACM 3522T.</title>
        <authorList>
            <person name="Frediansyah A."/>
            <person name="Miess H."/>
            <person name="Gross H."/>
        </authorList>
    </citation>
    <scope>NUCLEOTIDE SEQUENCE [LARGE SCALE GENOMIC DNA]</scope>
    <source>
        <strain evidence="8 9">ACM 3522</strain>
    </source>
</reference>
<dbReference type="PANTHER" id="PTHR35007">
    <property type="entry name" value="INTEGRAL MEMBRANE PROTEIN-RELATED"/>
    <property type="match status" value="1"/>
</dbReference>
<evidence type="ECO:0000256" key="6">
    <source>
        <dbReference type="SAM" id="Phobius"/>
    </source>
</evidence>
<evidence type="ECO:0000256" key="4">
    <source>
        <dbReference type="ARBA" id="ARBA00022989"/>
    </source>
</evidence>
<dbReference type="InterPro" id="IPR018076">
    <property type="entry name" value="T2SS_GspF_dom"/>
</dbReference>
<feature type="transmembrane region" description="Helical" evidence="6">
    <location>
        <begin position="119"/>
        <end position="139"/>
    </location>
</feature>
<evidence type="ECO:0000259" key="7">
    <source>
        <dbReference type="Pfam" id="PF00482"/>
    </source>
</evidence>